<evidence type="ECO:0000313" key="1">
    <source>
        <dbReference type="EMBL" id="KAF9646168.1"/>
    </source>
</evidence>
<gene>
    <name evidence="1" type="ORF">BDM02DRAFT_278170</name>
</gene>
<evidence type="ECO:0000313" key="2">
    <source>
        <dbReference type="Proteomes" id="UP000886501"/>
    </source>
</evidence>
<reference evidence="1" key="1">
    <citation type="submission" date="2019-10" db="EMBL/GenBank/DDBJ databases">
        <authorList>
            <consortium name="DOE Joint Genome Institute"/>
            <person name="Kuo A."/>
            <person name="Miyauchi S."/>
            <person name="Kiss E."/>
            <person name="Drula E."/>
            <person name="Kohler A."/>
            <person name="Sanchez-Garcia M."/>
            <person name="Andreopoulos B."/>
            <person name="Barry K.W."/>
            <person name="Bonito G."/>
            <person name="Buee M."/>
            <person name="Carver A."/>
            <person name="Chen C."/>
            <person name="Cichocki N."/>
            <person name="Clum A."/>
            <person name="Culley D."/>
            <person name="Crous P.W."/>
            <person name="Fauchery L."/>
            <person name="Girlanda M."/>
            <person name="Hayes R."/>
            <person name="Keri Z."/>
            <person name="Labutti K."/>
            <person name="Lipzen A."/>
            <person name="Lombard V."/>
            <person name="Magnuson J."/>
            <person name="Maillard F."/>
            <person name="Morin E."/>
            <person name="Murat C."/>
            <person name="Nolan M."/>
            <person name="Ohm R."/>
            <person name="Pangilinan J."/>
            <person name="Pereira M."/>
            <person name="Perotto S."/>
            <person name="Peter M."/>
            <person name="Riley R."/>
            <person name="Sitrit Y."/>
            <person name="Stielow B."/>
            <person name="Szollosi G."/>
            <person name="Zifcakova L."/>
            <person name="Stursova M."/>
            <person name="Spatafora J.W."/>
            <person name="Tedersoo L."/>
            <person name="Vaario L.-M."/>
            <person name="Yamada A."/>
            <person name="Yan M."/>
            <person name="Wang P."/>
            <person name="Xu J."/>
            <person name="Bruns T."/>
            <person name="Baldrian P."/>
            <person name="Vilgalys R."/>
            <person name="Henrissat B."/>
            <person name="Grigoriev I.V."/>
            <person name="Hibbett D."/>
            <person name="Nagy L.G."/>
            <person name="Martin F.M."/>
        </authorList>
    </citation>
    <scope>NUCLEOTIDE SEQUENCE</scope>
    <source>
        <strain evidence="1">P2</strain>
    </source>
</reference>
<comment type="caution">
    <text evidence="1">The sequence shown here is derived from an EMBL/GenBank/DDBJ whole genome shotgun (WGS) entry which is preliminary data.</text>
</comment>
<accession>A0ACB6Z981</accession>
<proteinExistence type="predicted"/>
<dbReference type="EMBL" id="MU118065">
    <property type="protein sequence ID" value="KAF9646168.1"/>
    <property type="molecule type" value="Genomic_DNA"/>
</dbReference>
<keyword evidence="2" id="KW-1185">Reference proteome</keyword>
<name>A0ACB6Z981_THEGA</name>
<organism evidence="1 2">
    <name type="scientific">Thelephora ganbajun</name>
    <name type="common">Ganba fungus</name>
    <dbReference type="NCBI Taxonomy" id="370292"/>
    <lineage>
        <taxon>Eukaryota</taxon>
        <taxon>Fungi</taxon>
        <taxon>Dikarya</taxon>
        <taxon>Basidiomycota</taxon>
        <taxon>Agaricomycotina</taxon>
        <taxon>Agaricomycetes</taxon>
        <taxon>Thelephorales</taxon>
        <taxon>Thelephoraceae</taxon>
        <taxon>Thelephora</taxon>
    </lineage>
</organism>
<sequence>MSFYANDTMEMMMVLNSFGSRFDPQSIPPYSDWVVNNTFDPFGPEPLADTSYTNPGIPPHFQTRSDFRAEGVNEGSRVDCDHRSSEDMTPYYLAQGRSRFAFAQKHIEYPTDADVSQMIPVAHVHQSTVDRSRNPTVSRVVGPRPLRSQRGFFARREPTLAVPKAVYPPPTWLTHFEDYEDELLAEFCPPSEDSIPSTSSSPAMVGVELSSECVLEYPPLNMASLLGFADSDSCPEEDEDYDPFEFDINSNFGSDYMSFGSESSAPASYEANVFDWPNPYQGYSFASAATLLEFPPQGPPSLPSSGPHVPSFDWFDLAAQSSNSLPWPIFTNPFTGAPIAMSPPPASVSAHNTMNDHAAEVDAERFLAEVEEGLGFGSGSDSRSLRESFEGEAEGWCDWFDLIGYTFPALPQQPQSFHVAAGFEAPPLYTTTVPLPDTEEEDTELDAVVILPRSPAFWCR</sequence>
<protein>
    <submittedName>
        <fullName evidence="1">Uncharacterized protein</fullName>
    </submittedName>
</protein>
<dbReference type="Proteomes" id="UP000886501">
    <property type="component" value="Unassembled WGS sequence"/>
</dbReference>
<reference evidence="1" key="2">
    <citation type="journal article" date="2020" name="Nat. Commun.">
        <title>Large-scale genome sequencing of mycorrhizal fungi provides insights into the early evolution of symbiotic traits.</title>
        <authorList>
            <person name="Miyauchi S."/>
            <person name="Kiss E."/>
            <person name="Kuo A."/>
            <person name="Drula E."/>
            <person name="Kohler A."/>
            <person name="Sanchez-Garcia M."/>
            <person name="Morin E."/>
            <person name="Andreopoulos B."/>
            <person name="Barry K.W."/>
            <person name="Bonito G."/>
            <person name="Buee M."/>
            <person name="Carver A."/>
            <person name="Chen C."/>
            <person name="Cichocki N."/>
            <person name="Clum A."/>
            <person name="Culley D."/>
            <person name="Crous P.W."/>
            <person name="Fauchery L."/>
            <person name="Girlanda M."/>
            <person name="Hayes R.D."/>
            <person name="Keri Z."/>
            <person name="LaButti K."/>
            <person name="Lipzen A."/>
            <person name="Lombard V."/>
            <person name="Magnuson J."/>
            <person name="Maillard F."/>
            <person name="Murat C."/>
            <person name="Nolan M."/>
            <person name="Ohm R.A."/>
            <person name="Pangilinan J."/>
            <person name="Pereira M.F."/>
            <person name="Perotto S."/>
            <person name="Peter M."/>
            <person name="Pfister S."/>
            <person name="Riley R."/>
            <person name="Sitrit Y."/>
            <person name="Stielow J.B."/>
            <person name="Szollosi G."/>
            <person name="Zifcakova L."/>
            <person name="Stursova M."/>
            <person name="Spatafora J.W."/>
            <person name="Tedersoo L."/>
            <person name="Vaario L.M."/>
            <person name="Yamada A."/>
            <person name="Yan M."/>
            <person name="Wang P."/>
            <person name="Xu J."/>
            <person name="Bruns T."/>
            <person name="Baldrian P."/>
            <person name="Vilgalys R."/>
            <person name="Dunand C."/>
            <person name="Henrissat B."/>
            <person name="Grigoriev I.V."/>
            <person name="Hibbett D."/>
            <person name="Nagy L.G."/>
            <person name="Martin F.M."/>
        </authorList>
    </citation>
    <scope>NUCLEOTIDE SEQUENCE</scope>
    <source>
        <strain evidence="1">P2</strain>
    </source>
</reference>